<evidence type="ECO:0000313" key="2">
    <source>
        <dbReference type="Proteomes" id="UP000289703"/>
    </source>
</evidence>
<gene>
    <name evidence="1" type="ORF">EO244_04450</name>
</gene>
<keyword evidence="2" id="KW-1185">Reference proteome</keyword>
<accession>A0A4Q1JPE6</accession>
<name>A0A4Q1JPE6_9BACT</name>
<protein>
    <submittedName>
        <fullName evidence="1">Uncharacterized protein</fullName>
    </submittedName>
</protein>
<sequence>MVTEEQITTCKAQVAAIADEKISVPNMPCNVYLAETETLETWAMQDKEKLSTAGISEERIAEIAVRATVLRQYQADWIIVRRTGKDAEKEWKAFATGAYDLCSEMKHAFKYAFRNEPELLRRVDEIAEGTGDADMIQDLKTYSKLGLKHQDLLTPIGFDIAKLDAASTMSDEGANLLAEANGSKLKGNVQKVARDKAYTHLKEVVDEVRACGKYLFWKDKKRLVGYESSHWKSQNARRKKDEIEEVIID</sequence>
<dbReference type="AlphaFoldDB" id="A0A4Q1JPE6"/>
<dbReference type="RefSeq" id="WP_129253370.1">
    <property type="nucleotide sequence ID" value="NZ_SAXA01000003.1"/>
</dbReference>
<reference evidence="1 2" key="1">
    <citation type="submission" date="2019-01" db="EMBL/GenBank/DDBJ databases">
        <title>Ancylomarina salipaludis sp. nov., isolated from a salt marsh.</title>
        <authorList>
            <person name="Yoon J.-H."/>
        </authorList>
    </citation>
    <scope>NUCLEOTIDE SEQUENCE [LARGE SCALE GENOMIC DNA]</scope>
    <source>
        <strain evidence="1 2">SHSM-M15</strain>
    </source>
</reference>
<evidence type="ECO:0000313" key="1">
    <source>
        <dbReference type="EMBL" id="RXQ96100.1"/>
    </source>
</evidence>
<dbReference type="OrthoDB" id="1115578at2"/>
<comment type="caution">
    <text evidence="1">The sequence shown here is derived from an EMBL/GenBank/DDBJ whole genome shotgun (WGS) entry which is preliminary data.</text>
</comment>
<dbReference type="Proteomes" id="UP000289703">
    <property type="component" value="Unassembled WGS sequence"/>
</dbReference>
<dbReference type="EMBL" id="SAXA01000003">
    <property type="protein sequence ID" value="RXQ96100.1"/>
    <property type="molecule type" value="Genomic_DNA"/>
</dbReference>
<proteinExistence type="predicted"/>
<organism evidence="1 2">
    <name type="scientific">Ancylomarina salipaludis</name>
    <dbReference type="NCBI Taxonomy" id="2501299"/>
    <lineage>
        <taxon>Bacteria</taxon>
        <taxon>Pseudomonadati</taxon>
        <taxon>Bacteroidota</taxon>
        <taxon>Bacteroidia</taxon>
        <taxon>Marinilabiliales</taxon>
        <taxon>Marinifilaceae</taxon>
        <taxon>Ancylomarina</taxon>
    </lineage>
</organism>